<evidence type="ECO:0000313" key="6">
    <source>
        <dbReference type="EMBL" id="GMQ35260.1"/>
    </source>
</evidence>
<keyword evidence="4" id="KW-0786">Thiamine pyrophosphate</keyword>
<dbReference type="InterPro" id="IPR005475">
    <property type="entry name" value="Transketolase-like_Pyr-bd"/>
</dbReference>
<keyword evidence="3" id="KW-0560">Oxidoreductase</keyword>
<organism evidence="6 7">
    <name type="scientific">Algoriphagus taiwanensis</name>
    <dbReference type="NCBI Taxonomy" id="1445656"/>
    <lineage>
        <taxon>Bacteria</taxon>
        <taxon>Pseudomonadati</taxon>
        <taxon>Bacteroidota</taxon>
        <taxon>Cytophagia</taxon>
        <taxon>Cytophagales</taxon>
        <taxon>Cyclobacteriaceae</taxon>
        <taxon>Algoriphagus</taxon>
    </lineage>
</organism>
<dbReference type="Proteomes" id="UP001307705">
    <property type="component" value="Unassembled WGS sequence"/>
</dbReference>
<dbReference type="SUPFAM" id="SSF52922">
    <property type="entry name" value="TK C-terminal domain-like"/>
    <property type="match status" value="1"/>
</dbReference>
<dbReference type="Pfam" id="PF02779">
    <property type="entry name" value="Transket_pyr"/>
    <property type="match status" value="1"/>
</dbReference>
<dbReference type="Gene3D" id="3.40.50.920">
    <property type="match status" value="1"/>
</dbReference>
<dbReference type="EMBL" id="BTPE01000015">
    <property type="protein sequence ID" value="GMQ35260.1"/>
    <property type="molecule type" value="Genomic_DNA"/>
</dbReference>
<comment type="caution">
    <text evidence="6">The sequence shown here is derived from an EMBL/GenBank/DDBJ whole genome shotgun (WGS) entry which is preliminary data.</text>
</comment>
<dbReference type="RefSeq" id="WP_338230077.1">
    <property type="nucleotide sequence ID" value="NZ_BTPE01000015.1"/>
</dbReference>
<evidence type="ECO:0000259" key="5">
    <source>
        <dbReference type="SMART" id="SM00861"/>
    </source>
</evidence>
<dbReference type="SMART" id="SM00861">
    <property type="entry name" value="Transket_pyr"/>
    <property type="match status" value="1"/>
</dbReference>
<dbReference type="InterPro" id="IPR001017">
    <property type="entry name" value="DH_E1"/>
</dbReference>
<gene>
    <name evidence="6" type="ORF">Ataiwa_35330</name>
</gene>
<comment type="cofactor">
    <cofactor evidence="1">
        <name>thiamine diphosphate</name>
        <dbReference type="ChEBI" id="CHEBI:58937"/>
    </cofactor>
</comment>
<feature type="domain" description="Transketolase-like pyrimidine-binding" evidence="5">
    <location>
        <begin position="351"/>
        <end position="524"/>
    </location>
</feature>
<dbReference type="PANTHER" id="PTHR43257">
    <property type="entry name" value="PYRUVATE DEHYDROGENASE E1 COMPONENT BETA SUBUNIT"/>
    <property type="match status" value="1"/>
</dbReference>
<keyword evidence="7" id="KW-1185">Reference proteome</keyword>
<dbReference type="InterPro" id="IPR033248">
    <property type="entry name" value="Transketolase_C"/>
</dbReference>
<accession>A0ABQ6Q6N7</accession>
<evidence type="ECO:0000256" key="4">
    <source>
        <dbReference type="ARBA" id="ARBA00023052"/>
    </source>
</evidence>
<dbReference type="CDD" id="cd07036">
    <property type="entry name" value="TPP_PYR_E1-PDHc-beta_like"/>
    <property type="match status" value="1"/>
</dbReference>
<dbReference type="CDD" id="cd02000">
    <property type="entry name" value="TPP_E1_PDC_ADC_BCADC"/>
    <property type="match status" value="1"/>
</dbReference>
<evidence type="ECO:0000313" key="7">
    <source>
        <dbReference type="Proteomes" id="UP001307705"/>
    </source>
</evidence>
<dbReference type="Pfam" id="PF02780">
    <property type="entry name" value="Transketolase_C"/>
    <property type="match status" value="1"/>
</dbReference>
<evidence type="ECO:0000256" key="3">
    <source>
        <dbReference type="ARBA" id="ARBA00023002"/>
    </source>
</evidence>
<evidence type="ECO:0000256" key="1">
    <source>
        <dbReference type="ARBA" id="ARBA00001964"/>
    </source>
</evidence>
<dbReference type="Gene3D" id="3.40.50.970">
    <property type="match status" value="2"/>
</dbReference>
<comment type="function">
    <text evidence="2">E1 component of the 2-oxoglutarate dehydrogenase (OGDH) complex which catalyzes the decarboxylation of 2-oxoglutarate, the first step in the conversion of 2-oxoglutarate to succinyl-CoA and CO(2).</text>
</comment>
<name>A0ABQ6Q6N7_9BACT</name>
<dbReference type="InterPro" id="IPR029061">
    <property type="entry name" value="THDP-binding"/>
</dbReference>
<protein>
    <submittedName>
        <fullName evidence="6">Dehydrogenase E1 component subunit alpha/beta</fullName>
    </submittedName>
</protein>
<dbReference type="PANTHER" id="PTHR43257:SF2">
    <property type="entry name" value="PYRUVATE DEHYDROGENASE E1 COMPONENT SUBUNIT BETA"/>
    <property type="match status" value="1"/>
</dbReference>
<evidence type="ECO:0000256" key="2">
    <source>
        <dbReference type="ARBA" id="ARBA00003906"/>
    </source>
</evidence>
<dbReference type="Pfam" id="PF00676">
    <property type="entry name" value="E1_dh"/>
    <property type="match status" value="1"/>
</dbReference>
<sequence>MEFTAPNAQILTFDRKNHSDETLLKLYESLIVPRRIEEKMLILLRQGRISKWFSGWGQEAISIGAVNALAADEFILPMHRNLGIFTGRNMPLERLFAQFQGKKSGFTKGRDRSFHFGSIEHHIVGMISHLGPQLAIADGIGLAHKLSEEKKVTLVFSGDGASSEGDFHEGLNVAAVWKLPVIFVVEHNGYGLSTPSEEQFAFKYFTEKGPGYGMEAVRVQGNNVLDVYDTILKLAEDIRENPRPVLVEAITFRMRGHEEASGTKYVPKYLMEEWAQLDPVDNFEAYLESIGVLDAATKENLNKKVKKAINDALEIAFAEEAITPNLAEELADVYAPFSQEVIAPEGPRTEKRFIDAISDGLRQSMEKYPNLILMGQDIGEYGGVFKITDGFKAQFGGDRVRNTPLCESAILGAGLGLSIKGYKAMVEMQFADFVSVGFNQIVNNLAKIHYRWGQKADVVVRMPTGAGTAAGPFHSQSNEAWFFHTPGLKIVYPSNPHDAKGLLNAALEDPNPYLYFEHKLLYRSISGPVPDSYYTVEVGKAALAQEGTQVSIITYGMGVHWAMKAVEELGISADILDMRTLLPWDQEAVAATVKKTGKVIFLHEDTLTGGIGAEICAWISEHCFKDLDAPVMREGSLDTPVPFAPNLEKQFLPTERFKVKLKELIEF</sequence>
<proteinExistence type="predicted"/>
<dbReference type="SUPFAM" id="SSF52518">
    <property type="entry name" value="Thiamin diphosphate-binding fold (THDP-binding)"/>
    <property type="match status" value="2"/>
</dbReference>
<dbReference type="InterPro" id="IPR009014">
    <property type="entry name" value="Transketo_C/PFOR_II"/>
</dbReference>
<reference evidence="6 7" key="1">
    <citation type="submission" date="2023-08" db="EMBL/GenBank/DDBJ databases">
        <title>Draft genome sequence of Algoriphagus taiwanensis.</title>
        <authorList>
            <person name="Takatani N."/>
            <person name="Hosokawa M."/>
            <person name="Sawabe T."/>
        </authorList>
    </citation>
    <scope>NUCLEOTIDE SEQUENCE [LARGE SCALE GENOMIC DNA]</scope>
    <source>
        <strain evidence="6 7">JCM 19755</strain>
    </source>
</reference>